<evidence type="ECO:0000313" key="3">
    <source>
        <dbReference type="Proteomes" id="UP000292346"/>
    </source>
</evidence>
<feature type="domain" description="DUF4097" evidence="1">
    <location>
        <begin position="108"/>
        <end position="212"/>
    </location>
</feature>
<keyword evidence="3" id="KW-1185">Reference proteome</keyword>
<organism evidence="2 3">
    <name type="scientific">Kribbella soli</name>
    <dbReference type="NCBI Taxonomy" id="1124743"/>
    <lineage>
        <taxon>Bacteria</taxon>
        <taxon>Bacillati</taxon>
        <taxon>Actinomycetota</taxon>
        <taxon>Actinomycetes</taxon>
        <taxon>Propionibacteriales</taxon>
        <taxon>Kribbellaceae</taxon>
        <taxon>Kribbella</taxon>
    </lineage>
</organism>
<name>A0A4R0HHN3_9ACTN</name>
<evidence type="ECO:0000313" key="2">
    <source>
        <dbReference type="EMBL" id="TCC10817.1"/>
    </source>
</evidence>
<dbReference type="EMBL" id="SJJZ01000001">
    <property type="protein sequence ID" value="TCC10817.1"/>
    <property type="molecule type" value="Genomic_DNA"/>
</dbReference>
<dbReference type="AlphaFoldDB" id="A0A4R0HHN3"/>
<gene>
    <name evidence="2" type="ORF">E0H45_05770</name>
</gene>
<evidence type="ECO:0000259" key="1">
    <source>
        <dbReference type="Pfam" id="PF13349"/>
    </source>
</evidence>
<dbReference type="RefSeq" id="WP_131335207.1">
    <property type="nucleotide sequence ID" value="NZ_SJJZ01000001.1"/>
</dbReference>
<protein>
    <recommendedName>
        <fullName evidence="1">DUF4097 domain-containing protein</fullName>
    </recommendedName>
</protein>
<dbReference type="Proteomes" id="UP000292346">
    <property type="component" value="Unassembled WGS sequence"/>
</dbReference>
<dbReference type="OrthoDB" id="3821597at2"/>
<accession>A0A4R0HHN3</accession>
<reference evidence="2 3" key="1">
    <citation type="submission" date="2019-02" db="EMBL/GenBank/DDBJ databases">
        <title>Kribbella capetownensis sp. nov. and Kribbella speibonae sp. nov., isolated from soil.</title>
        <authorList>
            <person name="Curtis S.M."/>
            <person name="Norton I."/>
            <person name="Everest G.J."/>
            <person name="Meyers P.R."/>
        </authorList>
    </citation>
    <scope>NUCLEOTIDE SEQUENCE [LARGE SCALE GENOMIC DNA]</scope>
    <source>
        <strain evidence="2 3">KCTC 29219</strain>
    </source>
</reference>
<comment type="caution">
    <text evidence="2">The sequence shown here is derived from an EMBL/GenBank/DDBJ whole genome shotgun (WGS) entry which is preliminary data.</text>
</comment>
<proteinExistence type="predicted"/>
<dbReference type="Pfam" id="PF13349">
    <property type="entry name" value="DUF4097"/>
    <property type="match status" value="1"/>
</dbReference>
<sequence>MTTAQRRMLIIGLVPVLVLVLTGAAVTVSLIRGKLPYEYSASFTPGPQGVKVVSGVPLQLLASADGQVHVTVDGTYAVAQPAVKVATVGGVLDVDTTCPDVHCDVELTVEVPSAAAVHAKADGTSMSATGVASPLTVEATDASVTLTRLRSPRVSVDAVHGSINMLFDSAPDQVTATASDGSLTVQLPRTATYAIDALAAQGSTEVDVPNDPSSSNRLYLRTSYGSITVQ</sequence>
<dbReference type="InterPro" id="IPR025164">
    <property type="entry name" value="Toastrack_DUF4097"/>
</dbReference>